<dbReference type="GO" id="GO:0016758">
    <property type="term" value="F:hexosyltransferase activity"/>
    <property type="evidence" value="ECO:0007669"/>
    <property type="project" value="TreeGrafter"/>
</dbReference>
<evidence type="ECO:0000259" key="2">
    <source>
        <dbReference type="Pfam" id="PF13579"/>
    </source>
</evidence>
<dbReference type="NCBIfam" id="NF007640">
    <property type="entry name" value="PRK10307.1"/>
    <property type="match status" value="1"/>
</dbReference>
<name>A0A6B8RVI9_9BACL</name>
<proteinExistence type="predicted"/>
<dbReference type="AlphaFoldDB" id="A0A6B8RVI9"/>
<feature type="domain" description="Glycosyl transferase family 1" evidence="1">
    <location>
        <begin position="223"/>
        <end position="390"/>
    </location>
</feature>
<dbReference type="InterPro" id="IPR028098">
    <property type="entry name" value="Glyco_trans_4-like_N"/>
</dbReference>
<dbReference type="InterPro" id="IPR001296">
    <property type="entry name" value="Glyco_trans_1"/>
</dbReference>
<dbReference type="Proteomes" id="UP000426246">
    <property type="component" value="Chromosome"/>
</dbReference>
<organism evidence="3 4">
    <name type="scientific">Paenibacillus psychroresistens</name>
    <dbReference type="NCBI Taxonomy" id="1778678"/>
    <lineage>
        <taxon>Bacteria</taxon>
        <taxon>Bacillati</taxon>
        <taxon>Bacillota</taxon>
        <taxon>Bacilli</taxon>
        <taxon>Bacillales</taxon>
        <taxon>Paenibacillaceae</taxon>
        <taxon>Paenibacillus</taxon>
    </lineage>
</organism>
<evidence type="ECO:0000259" key="1">
    <source>
        <dbReference type="Pfam" id="PF00534"/>
    </source>
</evidence>
<dbReference type="OrthoDB" id="9811902at2"/>
<sequence length="434" mass="48968">MVLKRILLYSLNFTPELTGIGKFNGEMVQWLTDQGYEVRVVTAPPYYPQWKINQGYSAHKYSKEIANGAEVWRCPIWIPSKLTGLKRLLHLASFALSSIPVILKQMWWRPQLVMVVEPPLAVAPIVVVLSKLFGIKSWLHVQDFEVDAAFDLGLLPENKALKQLVTGVETWLMRRFNIVSSISLQMMERLYNKGIEPARTRFFPNWVETNAIYPLEERPVYYREQLGINRNDFVVLYSGNMGAKQGLEIILDAAERLQEFKNIYFVICGEGSNKDKLIEDVKLRNLAQIKFIPLQPLEKLNLLLNTADVHALIQKMSISDLVMPSKLTGMMASGKAIIATAAKKTAVFTVMEQSRAGRVVSPEDPEQLAKVLLEMSENKAACHIYGLNARAYATEHLSKAAIMSAFEKSIKDLTTIQKSASSKSSVKDKGVFMK</sequence>
<dbReference type="Pfam" id="PF13579">
    <property type="entry name" value="Glyco_trans_4_4"/>
    <property type="match status" value="1"/>
</dbReference>
<evidence type="ECO:0000313" key="4">
    <source>
        <dbReference type="Proteomes" id="UP000426246"/>
    </source>
</evidence>
<dbReference type="CDD" id="cd03794">
    <property type="entry name" value="GT4_WbuB-like"/>
    <property type="match status" value="1"/>
</dbReference>
<accession>A0A6B8RVI9</accession>
<keyword evidence="4" id="KW-1185">Reference proteome</keyword>
<dbReference type="SUPFAM" id="SSF53756">
    <property type="entry name" value="UDP-Glycosyltransferase/glycogen phosphorylase"/>
    <property type="match status" value="1"/>
</dbReference>
<dbReference type="InterPro" id="IPR050194">
    <property type="entry name" value="Glycosyltransferase_grp1"/>
</dbReference>
<reference evidence="4" key="1">
    <citation type="submission" date="2018-11" db="EMBL/GenBank/DDBJ databases">
        <title>Complete genome sequence of Paenibacillus sp. ML311-T8.</title>
        <authorList>
            <person name="Nam Y.-D."/>
            <person name="Kang J."/>
            <person name="Chung W.-H."/>
            <person name="Park Y.S."/>
        </authorList>
    </citation>
    <scope>NUCLEOTIDE SEQUENCE [LARGE SCALE GENOMIC DNA]</scope>
    <source>
        <strain evidence="4">ML311-T8</strain>
    </source>
</reference>
<dbReference type="KEGG" id="ppsc:EHS13_05240"/>
<gene>
    <name evidence="3" type="primary">wcaI</name>
    <name evidence="3" type="ORF">EHS13_05240</name>
</gene>
<dbReference type="Gene3D" id="3.40.50.2000">
    <property type="entry name" value="Glycogen Phosphorylase B"/>
    <property type="match status" value="2"/>
</dbReference>
<protein>
    <submittedName>
        <fullName evidence="3">Colanic acid biosynthesis glycosyltransferase WcaI</fullName>
    </submittedName>
</protein>
<dbReference type="Pfam" id="PF00534">
    <property type="entry name" value="Glycos_transf_1"/>
    <property type="match status" value="1"/>
</dbReference>
<dbReference type="EMBL" id="CP034235">
    <property type="protein sequence ID" value="QGQ99957.1"/>
    <property type="molecule type" value="Genomic_DNA"/>
</dbReference>
<dbReference type="PANTHER" id="PTHR45947">
    <property type="entry name" value="SULFOQUINOVOSYL TRANSFERASE SQD2"/>
    <property type="match status" value="1"/>
</dbReference>
<evidence type="ECO:0000313" key="3">
    <source>
        <dbReference type="EMBL" id="QGQ99957.1"/>
    </source>
</evidence>
<keyword evidence="3" id="KW-0808">Transferase</keyword>
<feature type="domain" description="Glycosyltransferase subfamily 4-like N-terminal" evidence="2">
    <location>
        <begin position="18"/>
        <end position="206"/>
    </location>
</feature>
<dbReference type="PANTHER" id="PTHR45947:SF3">
    <property type="entry name" value="SULFOQUINOVOSYL TRANSFERASE SQD2"/>
    <property type="match status" value="1"/>
</dbReference>